<evidence type="ECO:0000256" key="2">
    <source>
        <dbReference type="ARBA" id="ARBA00023125"/>
    </source>
</evidence>
<reference evidence="5 6" key="1">
    <citation type="journal article" date="2014" name="BMC Genomics">
        <title>Comparison of environmental and isolate Sulfobacillus genomes reveals diverse carbon, sulfur, nitrogen, and hydrogen metabolisms.</title>
        <authorList>
            <person name="Justice N.B."/>
            <person name="Norman A."/>
            <person name="Brown C.T."/>
            <person name="Singh A."/>
            <person name="Thomas B.C."/>
            <person name="Banfield J.F."/>
        </authorList>
    </citation>
    <scope>NUCLEOTIDE SEQUENCE [LARGE SCALE GENOMIC DNA]</scope>
    <source>
        <strain evidence="5">AMDSBA1</strain>
    </source>
</reference>
<dbReference type="GO" id="GO:0003677">
    <property type="term" value="F:DNA binding"/>
    <property type="evidence" value="ECO:0007669"/>
    <property type="project" value="UniProtKB-KW"/>
</dbReference>
<dbReference type="SMART" id="SM00418">
    <property type="entry name" value="HTH_ARSR"/>
    <property type="match status" value="1"/>
</dbReference>
<dbReference type="InterPro" id="IPR036390">
    <property type="entry name" value="WH_DNA-bd_sf"/>
</dbReference>
<dbReference type="PANTHER" id="PTHR33154">
    <property type="entry name" value="TRANSCRIPTIONAL REGULATOR, ARSR FAMILY"/>
    <property type="match status" value="1"/>
</dbReference>
<dbReference type="InterPro" id="IPR011991">
    <property type="entry name" value="ArsR-like_HTH"/>
</dbReference>
<feature type="domain" description="HTH arsR-type" evidence="4">
    <location>
        <begin position="1"/>
        <end position="101"/>
    </location>
</feature>
<evidence type="ECO:0000259" key="4">
    <source>
        <dbReference type="PROSITE" id="PS50987"/>
    </source>
</evidence>
<accession>A0A2T2WV62</accession>
<keyword evidence="3" id="KW-0804">Transcription</keyword>
<evidence type="ECO:0000313" key="6">
    <source>
        <dbReference type="Proteomes" id="UP000242699"/>
    </source>
</evidence>
<dbReference type="CDD" id="cd00090">
    <property type="entry name" value="HTH_ARSR"/>
    <property type="match status" value="1"/>
</dbReference>
<name>A0A2T2WV62_9FIRM</name>
<dbReference type="PANTHER" id="PTHR33154:SF33">
    <property type="entry name" value="TRANSCRIPTIONAL REPRESSOR SDPR"/>
    <property type="match status" value="1"/>
</dbReference>
<organism evidence="5 6">
    <name type="scientific">Sulfobacillus benefaciens</name>
    <dbReference type="NCBI Taxonomy" id="453960"/>
    <lineage>
        <taxon>Bacteria</taxon>
        <taxon>Bacillati</taxon>
        <taxon>Bacillota</taxon>
        <taxon>Clostridia</taxon>
        <taxon>Eubacteriales</taxon>
        <taxon>Clostridiales Family XVII. Incertae Sedis</taxon>
        <taxon>Sulfobacillus</taxon>
    </lineage>
</organism>
<dbReference type="NCBIfam" id="NF033788">
    <property type="entry name" value="HTH_metalloreg"/>
    <property type="match status" value="1"/>
</dbReference>
<keyword evidence="1" id="KW-0805">Transcription regulation</keyword>
<dbReference type="InterPro" id="IPR001845">
    <property type="entry name" value="HTH_ArsR_DNA-bd_dom"/>
</dbReference>
<dbReference type="AlphaFoldDB" id="A0A2T2WV62"/>
<sequence>MNIDAIFKALADPLRRRILEVLSDPQYFCGNREDPIHGICVQDISRYLKLPQSTVSRHLAILAQAGLISQSRHRTWHYYYINTEALSGALEWLQSVMPPGSHLATTTLPQHFADEWPQNPGDGAGESSR</sequence>
<evidence type="ECO:0000256" key="3">
    <source>
        <dbReference type="ARBA" id="ARBA00023163"/>
    </source>
</evidence>
<protein>
    <submittedName>
        <fullName evidence="5">ArsR family transcriptional regulator</fullName>
    </submittedName>
</protein>
<comment type="caution">
    <text evidence="5">The sequence shown here is derived from an EMBL/GenBank/DDBJ whole genome shotgun (WGS) entry which is preliminary data.</text>
</comment>
<dbReference type="Gene3D" id="1.10.10.10">
    <property type="entry name" value="Winged helix-like DNA-binding domain superfamily/Winged helix DNA-binding domain"/>
    <property type="match status" value="1"/>
</dbReference>
<evidence type="ECO:0000256" key="1">
    <source>
        <dbReference type="ARBA" id="ARBA00023015"/>
    </source>
</evidence>
<gene>
    <name evidence="5" type="ORF">C7B43_14875</name>
</gene>
<dbReference type="Proteomes" id="UP000242699">
    <property type="component" value="Unassembled WGS sequence"/>
</dbReference>
<dbReference type="SUPFAM" id="SSF46785">
    <property type="entry name" value="Winged helix' DNA-binding domain"/>
    <property type="match status" value="1"/>
</dbReference>
<dbReference type="GO" id="GO:0003700">
    <property type="term" value="F:DNA-binding transcription factor activity"/>
    <property type="evidence" value="ECO:0007669"/>
    <property type="project" value="InterPro"/>
</dbReference>
<dbReference type="EMBL" id="PXYT01000042">
    <property type="protein sequence ID" value="PSR26120.1"/>
    <property type="molecule type" value="Genomic_DNA"/>
</dbReference>
<proteinExistence type="predicted"/>
<evidence type="ECO:0000313" key="5">
    <source>
        <dbReference type="EMBL" id="PSR26120.1"/>
    </source>
</evidence>
<dbReference type="Pfam" id="PF01022">
    <property type="entry name" value="HTH_5"/>
    <property type="match status" value="1"/>
</dbReference>
<dbReference type="PROSITE" id="PS50987">
    <property type="entry name" value="HTH_ARSR_2"/>
    <property type="match status" value="1"/>
</dbReference>
<dbReference type="InterPro" id="IPR051081">
    <property type="entry name" value="HTH_MetalResp_TranReg"/>
</dbReference>
<dbReference type="InterPro" id="IPR036388">
    <property type="entry name" value="WH-like_DNA-bd_sf"/>
</dbReference>
<keyword evidence="2" id="KW-0238">DNA-binding</keyword>